<feature type="compositionally biased region" description="Polar residues" evidence="2">
    <location>
        <begin position="82"/>
        <end position="91"/>
    </location>
</feature>
<accession>A0ABP1PI32</accession>
<name>A0ABP1PI32_9HEXA</name>
<feature type="compositionally biased region" description="Low complexity" evidence="2">
    <location>
        <begin position="72"/>
        <end position="81"/>
    </location>
</feature>
<dbReference type="EMBL" id="CAXLJM020000001">
    <property type="protein sequence ID" value="CAL8068370.1"/>
    <property type="molecule type" value="Genomic_DNA"/>
</dbReference>
<gene>
    <name evidence="4" type="ORF">ODALV1_LOCUS238</name>
</gene>
<comment type="caution">
    <text evidence="4">The sequence shown here is derived from an EMBL/GenBank/DDBJ whole genome shotgun (WGS) entry which is preliminary data.</text>
</comment>
<evidence type="ECO:0000313" key="4">
    <source>
        <dbReference type="EMBL" id="CAL8068370.1"/>
    </source>
</evidence>
<dbReference type="InterPro" id="IPR014756">
    <property type="entry name" value="Ig_E-set"/>
</dbReference>
<evidence type="ECO:0000256" key="1">
    <source>
        <dbReference type="ARBA" id="ARBA00005298"/>
    </source>
</evidence>
<dbReference type="PANTHER" id="PTHR11188">
    <property type="entry name" value="ARRESTIN DOMAIN CONTAINING PROTEIN"/>
    <property type="match status" value="1"/>
</dbReference>
<dbReference type="SUPFAM" id="SSF81296">
    <property type="entry name" value="E set domains"/>
    <property type="match status" value="2"/>
</dbReference>
<dbReference type="Proteomes" id="UP001642540">
    <property type="component" value="Unassembled WGS sequence"/>
</dbReference>
<dbReference type="Pfam" id="PF00339">
    <property type="entry name" value="Arrestin_N"/>
    <property type="match status" value="1"/>
</dbReference>
<feature type="region of interest" description="Disordered" evidence="2">
    <location>
        <begin position="72"/>
        <end position="93"/>
    </location>
</feature>
<comment type="similarity">
    <text evidence="1">Belongs to the arrestin family.</text>
</comment>
<evidence type="ECO:0000259" key="3">
    <source>
        <dbReference type="SMART" id="SM01017"/>
    </source>
</evidence>
<dbReference type="Gene3D" id="2.60.40.640">
    <property type="match status" value="2"/>
</dbReference>
<dbReference type="InterPro" id="IPR050357">
    <property type="entry name" value="Arrestin_domain-protein"/>
</dbReference>
<keyword evidence="5" id="KW-1185">Reference proteome</keyword>
<dbReference type="SMART" id="SM01017">
    <property type="entry name" value="Arrestin_C"/>
    <property type="match status" value="1"/>
</dbReference>
<evidence type="ECO:0000313" key="5">
    <source>
        <dbReference type="Proteomes" id="UP001642540"/>
    </source>
</evidence>
<proteinExistence type="inferred from homology"/>
<feature type="domain" description="Arrestin C-terminal-like" evidence="3">
    <location>
        <begin position="234"/>
        <end position="364"/>
    </location>
</feature>
<evidence type="ECO:0000256" key="2">
    <source>
        <dbReference type="SAM" id="MobiDB-lite"/>
    </source>
</evidence>
<reference evidence="4 5" key="1">
    <citation type="submission" date="2024-08" db="EMBL/GenBank/DDBJ databases">
        <authorList>
            <person name="Cucini C."/>
            <person name="Frati F."/>
        </authorList>
    </citation>
    <scope>NUCLEOTIDE SEQUENCE [LARGE SCALE GENOMIC DNA]</scope>
</reference>
<sequence length="379" mass="42634">MGIKIYITFDNSHAIYRPEEFIRGSIFVNTGEITQLTLTFHGEGNVLWRETKFGHDAQNAYDQHNGRVLRSSSKIHPSSTSPYHISSPHLSQSEDRWATQVDLERNRDTNEIEKIVLEFQNQETYLHAIQNIPVPINPEESKNIMEQNIPFSFKLPTNLPTSCELTHGSVKYYLEVCVTYKNSGEGISHDISECVKEPFHILGTLDLSRVNGSLRPFVVENREHFYSFLCLCLRGGEFVMRMSLGRSGYIPGEKISFELSYKNDTRVTIKKVTARLVETITYIAEGKKISEVKEMCEVPHFTKIFSGDKGACLGQLPVSHNALITDLGGCRIIRVRYAFIVTAIGSCGREAVVEVPITIGERAPIPGLTGEMTSVKQSN</sequence>
<dbReference type="Pfam" id="PF02752">
    <property type="entry name" value="Arrestin_C"/>
    <property type="match status" value="1"/>
</dbReference>
<dbReference type="InterPro" id="IPR011021">
    <property type="entry name" value="Arrestin-like_N"/>
</dbReference>
<dbReference type="InterPro" id="IPR011022">
    <property type="entry name" value="Arrestin_C-like"/>
</dbReference>
<dbReference type="InterPro" id="IPR014752">
    <property type="entry name" value="Arrestin-like_C"/>
</dbReference>
<dbReference type="PANTHER" id="PTHR11188:SF17">
    <property type="entry name" value="FI21816P1"/>
    <property type="match status" value="1"/>
</dbReference>
<protein>
    <recommendedName>
        <fullName evidence="3">Arrestin C-terminal-like domain-containing protein</fullName>
    </recommendedName>
</protein>
<organism evidence="4 5">
    <name type="scientific">Orchesella dallaii</name>
    <dbReference type="NCBI Taxonomy" id="48710"/>
    <lineage>
        <taxon>Eukaryota</taxon>
        <taxon>Metazoa</taxon>
        <taxon>Ecdysozoa</taxon>
        <taxon>Arthropoda</taxon>
        <taxon>Hexapoda</taxon>
        <taxon>Collembola</taxon>
        <taxon>Entomobryomorpha</taxon>
        <taxon>Entomobryoidea</taxon>
        <taxon>Orchesellidae</taxon>
        <taxon>Orchesellinae</taxon>
        <taxon>Orchesella</taxon>
    </lineage>
</organism>